<dbReference type="EMBL" id="BMQD01000033">
    <property type="protein sequence ID" value="GGK95862.1"/>
    <property type="molecule type" value="Genomic_DNA"/>
</dbReference>
<organism evidence="1 2">
    <name type="scientific">Planomonospora parontospora</name>
    <dbReference type="NCBI Taxonomy" id="58119"/>
    <lineage>
        <taxon>Bacteria</taxon>
        <taxon>Bacillati</taxon>
        <taxon>Actinomycetota</taxon>
        <taxon>Actinomycetes</taxon>
        <taxon>Streptosporangiales</taxon>
        <taxon>Streptosporangiaceae</taxon>
        <taxon>Planomonospora</taxon>
    </lineage>
</organism>
<accession>A0AA37BPF1</accession>
<protein>
    <submittedName>
        <fullName evidence="1">Uncharacterized protein</fullName>
    </submittedName>
</protein>
<sequence length="63" mass="7014">MRELAAGNLSAYVLEAVRARVDKDLRMRAYYASIGGRPQLDESEEDRAAMARIRSFLQLPGSA</sequence>
<dbReference type="AlphaFoldDB" id="A0AA37BPF1"/>
<name>A0AA37BPF1_9ACTN</name>
<reference evidence="1" key="1">
    <citation type="journal article" date="2014" name="Int. J. Syst. Evol. Microbiol.">
        <title>Complete genome sequence of Corynebacterium casei LMG S-19264T (=DSM 44701T), isolated from a smear-ripened cheese.</title>
        <authorList>
            <consortium name="US DOE Joint Genome Institute (JGI-PGF)"/>
            <person name="Walter F."/>
            <person name="Albersmeier A."/>
            <person name="Kalinowski J."/>
            <person name="Ruckert C."/>
        </authorList>
    </citation>
    <scope>NUCLEOTIDE SEQUENCE</scope>
    <source>
        <strain evidence="1">JCM 3093</strain>
    </source>
</reference>
<dbReference type="Proteomes" id="UP000627984">
    <property type="component" value="Unassembled WGS sequence"/>
</dbReference>
<reference evidence="1" key="2">
    <citation type="submission" date="2022-09" db="EMBL/GenBank/DDBJ databases">
        <authorList>
            <person name="Sun Q."/>
            <person name="Ohkuma M."/>
        </authorList>
    </citation>
    <scope>NUCLEOTIDE SEQUENCE</scope>
    <source>
        <strain evidence="1">JCM 3093</strain>
    </source>
</reference>
<evidence type="ECO:0000313" key="2">
    <source>
        <dbReference type="Proteomes" id="UP000627984"/>
    </source>
</evidence>
<proteinExistence type="predicted"/>
<comment type="caution">
    <text evidence="1">The sequence shown here is derived from an EMBL/GenBank/DDBJ whole genome shotgun (WGS) entry which is preliminary data.</text>
</comment>
<gene>
    <name evidence="1" type="ORF">GCM10010126_64060</name>
</gene>
<evidence type="ECO:0000313" key="1">
    <source>
        <dbReference type="EMBL" id="GGK95862.1"/>
    </source>
</evidence>